<evidence type="ECO:0000256" key="1">
    <source>
        <dbReference type="SAM" id="SignalP"/>
    </source>
</evidence>
<feature type="signal peptide" evidence="1">
    <location>
        <begin position="1"/>
        <end position="21"/>
    </location>
</feature>
<dbReference type="STRING" id="262004.SAMN04489796_106177"/>
<dbReference type="Pfam" id="PF07661">
    <property type="entry name" value="MORN_2"/>
    <property type="match status" value="3"/>
</dbReference>
<organism evidence="2 3">
    <name type="scientific">Winogradskyella thalassocola</name>
    <dbReference type="NCBI Taxonomy" id="262004"/>
    <lineage>
        <taxon>Bacteria</taxon>
        <taxon>Pseudomonadati</taxon>
        <taxon>Bacteroidota</taxon>
        <taxon>Flavobacteriia</taxon>
        <taxon>Flavobacteriales</taxon>
        <taxon>Flavobacteriaceae</taxon>
        <taxon>Winogradskyella</taxon>
    </lineage>
</organism>
<dbReference type="RefSeq" id="WP_092469209.1">
    <property type="nucleotide sequence ID" value="NZ_FNCZ01000006.1"/>
</dbReference>
<dbReference type="Proteomes" id="UP000199492">
    <property type="component" value="Unassembled WGS sequence"/>
</dbReference>
<keyword evidence="3" id="KW-1185">Reference proteome</keyword>
<proteinExistence type="predicted"/>
<accession>A0A1G8HAV5</accession>
<dbReference type="AlphaFoldDB" id="A0A1G8HAV5"/>
<evidence type="ECO:0000313" key="2">
    <source>
        <dbReference type="EMBL" id="SDI03766.1"/>
    </source>
</evidence>
<feature type="chain" id="PRO_5011638067" evidence="1">
    <location>
        <begin position="22"/>
        <end position="236"/>
    </location>
</feature>
<keyword evidence="1" id="KW-0732">Signal</keyword>
<sequence length="236" mass="26982">MIKQKVCALFTLTLFLTSALAQNPVNQLDKDGLRHGFWTKNYHKTKEKRYEGVFKHGKEIDSFKFYTLSGGKSVLSAIKVFNETDSIADVTFIASTKKVISEGKMNGKRFIGLWTFYHKNSSIKMIEENYNEDGLLEGERFVYFKNGGVAESAHYKNGELDGESKWFSEKGVLLRHTHYIVGELEGKTINYDALGDITSEGNYSNSQKKGIWKYYEDGKLNKEINHTTQEVISKKE</sequence>
<evidence type="ECO:0000313" key="3">
    <source>
        <dbReference type="Proteomes" id="UP000199492"/>
    </source>
</evidence>
<dbReference type="Gene3D" id="3.90.930.1">
    <property type="match status" value="1"/>
</dbReference>
<dbReference type="OrthoDB" id="9785122at2"/>
<name>A0A1G8HAV5_9FLAO</name>
<dbReference type="InterPro" id="IPR011652">
    <property type="entry name" value="MORN_2"/>
</dbReference>
<gene>
    <name evidence="2" type="ORF">SAMN04489796_106177</name>
</gene>
<dbReference type="SUPFAM" id="SSF82185">
    <property type="entry name" value="Histone H3 K4-specific methyltransferase SET7/9 N-terminal domain"/>
    <property type="match status" value="1"/>
</dbReference>
<dbReference type="EMBL" id="FNCZ01000006">
    <property type="protein sequence ID" value="SDI03766.1"/>
    <property type="molecule type" value="Genomic_DNA"/>
</dbReference>
<reference evidence="3" key="1">
    <citation type="submission" date="2016-10" db="EMBL/GenBank/DDBJ databases">
        <authorList>
            <person name="Varghese N."/>
            <person name="Submissions S."/>
        </authorList>
    </citation>
    <scope>NUCLEOTIDE SEQUENCE [LARGE SCALE GENOMIC DNA]</scope>
    <source>
        <strain evidence="3">DSM 15363</strain>
    </source>
</reference>
<protein>
    <submittedName>
        <fullName evidence="2">MORN repeat variant</fullName>
    </submittedName>
</protein>